<proteinExistence type="predicted"/>
<dbReference type="SUPFAM" id="SSF53335">
    <property type="entry name" value="S-adenosyl-L-methionine-dependent methyltransferases"/>
    <property type="match status" value="1"/>
</dbReference>
<protein>
    <recommendedName>
        <fullName evidence="4">Methyltransferase type 11 domain-containing protein</fullName>
    </recommendedName>
</protein>
<evidence type="ECO:0000313" key="2">
    <source>
        <dbReference type="EMBL" id="EEY15852.1"/>
    </source>
</evidence>
<accession>C9SBW8</accession>
<dbReference type="GeneID" id="9535563"/>
<dbReference type="Gene3D" id="3.40.50.150">
    <property type="entry name" value="Vaccinia Virus protein VP39"/>
    <property type="match status" value="1"/>
</dbReference>
<dbReference type="EMBL" id="DS985215">
    <property type="protein sequence ID" value="EEY15852.1"/>
    <property type="molecule type" value="Genomic_DNA"/>
</dbReference>
<gene>
    <name evidence="2" type="ORF">VDBG_01961</name>
</gene>
<dbReference type="eggNOG" id="KOG1270">
    <property type="taxonomic scope" value="Eukaryota"/>
</dbReference>
<sequence length="269" mass="29427">MTKMRCVNGAVSPSILLYVVVLELLTRLLFSPSSGLASEYDRRFEKTISQLVKEIQKRRDFIGIDWVQEDSDDEDDNGDTTESSVGAGKTVKLLDYACGTGLVSRGLSANEMRAYHGNLIDPSDPSPTGLAGADFSGFDLAVVGLGFHHFDDPEYAAKQLVARLKPDGVLLIIDFFEHGDHGHAHDGKHGHGHDHEHAHHHDKPAEAARERPANGVMHHGFSEERMRAMFEGAGAGTNYALQEVGSGVVFHGADEDRKRRVFMARGTKA</sequence>
<dbReference type="Pfam" id="PF13489">
    <property type="entry name" value="Methyltransf_23"/>
    <property type="match status" value="1"/>
</dbReference>
<evidence type="ECO:0000256" key="1">
    <source>
        <dbReference type="SAM" id="MobiDB-lite"/>
    </source>
</evidence>
<evidence type="ECO:0008006" key="4">
    <source>
        <dbReference type="Google" id="ProtNLM"/>
    </source>
</evidence>
<dbReference type="AlphaFoldDB" id="C9SBW8"/>
<dbReference type="OMA" id="HHFDKPD"/>
<keyword evidence="3" id="KW-1185">Reference proteome</keyword>
<dbReference type="HOGENOM" id="CLU_037990_1_0_1"/>
<feature type="region of interest" description="Disordered" evidence="1">
    <location>
        <begin position="182"/>
        <end position="211"/>
    </location>
</feature>
<dbReference type="InterPro" id="IPR029063">
    <property type="entry name" value="SAM-dependent_MTases_sf"/>
</dbReference>
<dbReference type="Proteomes" id="UP000008698">
    <property type="component" value="Unassembled WGS sequence"/>
</dbReference>
<dbReference type="STRING" id="526221.C9SBW8"/>
<organism evidence="3">
    <name type="scientific">Verticillium alfalfae (strain VaMs.102 / ATCC MYA-4576 / FGSC 10136)</name>
    <name type="common">Verticillium wilt of alfalfa</name>
    <name type="synonym">Verticillium albo-atrum</name>
    <dbReference type="NCBI Taxonomy" id="526221"/>
    <lineage>
        <taxon>Eukaryota</taxon>
        <taxon>Fungi</taxon>
        <taxon>Dikarya</taxon>
        <taxon>Ascomycota</taxon>
        <taxon>Pezizomycotina</taxon>
        <taxon>Sordariomycetes</taxon>
        <taxon>Hypocreomycetidae</taxon>
        <taxon>Glomerellales</taxon>
        <taxon>Plectosphaerellaceae</taxon>
        <taxon>Verticillium</taxon>
    </lineage>
</organism>
<evidence type="ECO:0000313" key="3">
    <source>
        <dbReference type="Proteomes" id="UP000008698"/>
    </source>
</evidence>
<dbReference type="OrthoDB" id="3647at2759"/>
<name>C9SBW8_VERA1</name>
<reference evidence="3" key="1">
    <citation type="journal article" date="2011" name="PLoS Pathog.">
        <title>Comparative genomics yields insights into niche adaptation of plant vascular wilt pathogens.</title>
        <authorList>
            <person name="Klosterman S.J."/>
            <person name="Subbarao K.V."/>
            <person name="Kang S."/>
            <person name="Veronese P."/>
            <person name="Gold S.E."/>
            <person name="Thomma B.P.H.J."/>
            <person name="Chen Z."/>
            <person name="Henrissat B."/>
            <person name="Lee Y.-H."/>
            <person name="Park J."/>
            <person name="Garcia-Pedrajas M.D."/>
            <person name="Barbara D.J."/>
            <person name="Anchieta A."/>
            <person name="de Jonge R."/>
            <person name="Santhanam P."/>
            <person name="Maruthachalam K."/>
            <person name="Atallah Z."/>
            <person name="Amyotte S.G."/>
            <person name="Paz Z."/>
            <person name="Inderbitzin P."/>
            <person name="Hayes R.J."/>
            <person name="Heiman D.I."/>
            <person name="Young S."/>
            <person name="Zeng Q."/>
            <person name="Engels R."/>
            <person name="Galagan J."/>
            <person name="Cuomo C.A."/>
            <person name="Dobinson K.F."/>
            <person name="Ma L.-J."/>
        </authorList>
    </citation>
    <scope>NUCLEOTIDE SEQUENCE [LARGE SCALE GENOMIC DNA]</scope>
    <source>
        <strain evidence="3">VaMs.102 / ATCC MYA-4576 / FGSC 10136</strain>
    </source>
</reference>
<dbReference type="RefSeq" id="XP_003007773.1">
    <property type="nucleotide sequence ID" value="XM_003007727.1"/>
</dbReference>
<dbReference type="KEGG" id="val:VDBG_01961"/>